<sequence>MMFADGIALIGEHLEYVKNTLEEWKVAREGKRLKISRSATRKQLPKNSGRNLVVLCKNHGPNSIVAMDIFFLSDLSMNMAIKDSIGGWKENAFFLRQPKLCTAFKNLMGSALPKEFRKNIDYKGDCPIPPGVYFSSGFDVTSYVANSNVPKQFFYGTYKTRIASYDKRNNEMSCINLIMDIKRPWETL</sequence>
<evidence type="ECO:0000313" key="3">
    <source>
        <dbReference type="Proteomes" id="UP000325440"/>
    </source>
</evidence>
<dbReference type="AlphaFoldDB" id="A0A5E4LYH7"/>
<reference evidence="2 3" key="1">
    <citation type="submission" date="2019-08" db="EMBL/GenBank/DDBJ databases">
        <authorList>
            <person name="Alioto T."/>
            <person name="Alioto T."/>
            <person name="Gomez Garrido J."/>
        </authorList>
    </citation>
    <scope>NUCLEOTIDE SEQUENCE [LARGE SCALE GENOMIC DNA]</scope>
</reference>
<organism evidence="2 3">
    <name type="scientific">Cinara cedri</name>
    <dbReference type="NCBI Taxonomy" id="506608"/>
    <lineage>
        <taxon>Eukaryota</taxon>
        <taxon>Metazoa</taxon>
        <taxon>Ecdysozoa</taxon>
        <taxon>Arthropoda</taxon>
        <taxon>Hexapoda</taxon>
        <taxon>Insecta</taxon>
        <taxon>Pterygota</taxon>
        <taxon>Neoptera</taxon>
        <taxon>Paraneoptera</taxon>
        <taxon>Hemiptera</taxon>
        <taxon>Sternorrhyncha</taxon>
        <taxon>Aphidomorpha</taxon>
        <taxon>Aphidoidea</taxon>
        <taxon>Aphididae</taxon>
        <taxon>Lachninae</taxon>
        <taxon>Cinara</taxon>
    </lineage>
</organism>
<dbReference type="Proteomes" id="UP000325440">
    <property type="component" value="Unassembled WGS sequence"/>
</dbReference>
<keyword evidence="1" id="KW-0732">Signal</keyword>
<accession>A0A5E4LYH7</accession>
<evidence type="ECO:0000256" key="1">
    <source>
        <dbReference type="ARBA" id="ARBA00022729"/>
    </source>
</evidence>
<protein>
    <submittedName>
        <fullName evidence="2">Uncharacterized protein</fullName>
    </submittedName>
</protein>
<gene>
    <name evidence="2" type="ORF">CINCED_3A018611</name>
</gene>
<dbReference type="InterPro" id="IPR036846">
    <property type="entry name" value="GM2-AP_sf"/>
</dbReference>
<dbReference type="OrthoDB" id="6622594at2759"/>
<evidence type="ECO:0000313" key="2">
    <source>
        <dbReference type="EMBL" id="VVC24712.1"/>
    </source>
</evidence>
<proteinExistence type="predicted"/>
<dbReference type="EMBL" id="CABPRJ010000005">
    <property type="protein sequence ID" value="VVC24712.1"/>
    <property type="molecule type" value="Genomic_DNA"/>
</dbReference>
<dbReference type="Gene3D" id="2.70.220.10">
    <property type="entry name" value="Ganglioside GM2 activator"/>
    <property type="match status" value="1"/>
</dbReference>
<keyword evidence="3" id="KW-1185">Reference proteome</keyword>
<name>A0A5E4LYH7_9HEMI</name>